<feature type="modified residue" description="O-UMP-tyrosine" evidence="1">
    <location>
        <position position="80"/>
    </location>
</feature>
<organism evidence="2 3">
    <name type="scientific">Aeoliella mucimassa</name>
    <dbReference type="NCBI Taxonomy" id="2527972"/>
    <lineage>
        <taxon>Bacteria</taxon>
        <taxon>Pseudomonadati</taxon>
        <taxon>Planctomycetota</taxon>
        <taxon>Planctomycetia</taxon>
        <taxon>Pirellulales</taxon>
        <taxon>Lacipirellulaceae</taxon>
        <taxon>Aeoliella</taxon>
    </lineage>
</organism>
<dbReference type="Gene3D" id="3.30.70.120">
    <property type="match status" value="1"/>
</dbReference>
<reference evidence="2 3" key="1">
    <citation type="submission" date="2019-02" db="EMBL/GenBank/DDBJ databases">
        <title>Deep-cultivation of Planctomycetes and their phenomic and genomic characterization uncovers novel biology.</title>
        <authorList>
            <person name="Wiegand S."/>
            <person name="Jogler M."/>
            <person name="Boedeker C."/>
            <person name="Pinto D."/>
            <person name="Vollmers J."/>
            <person name="Rivas-Marin E."/>
            <person name="Kohn T."/>
            <person name="Peeters S.H."/>
            <person name="Heuer A."/>
            <person name="Rast P."/>
            <person name="Oberbeckmann S."/>
            <person name="Bunk B."/>
            <person name="Jeske O."/>
            <person name="Meyerdierks A."/>
            <person name="Storesund J.E."/>
            <person name="Kallscheuer N."/>
            <person name="Luecker S."/>
            <person name="Lage O.M."/>
            <person name="Pohl T."/>
            <person name="Merkel B.J."/>
            <person name="Hornburger P."/>
            <person name="Mueller R.-W."/>
            <person name="Bruemmer F."/>
            <person name="Labrenz M."/>
            <person name="Spormann A.M."/>
            <person name="Op den Camp H."/>
            <person name="Overmann J."/>
            <person name="Amann R."/>
            <person name="Jetten M.S.M."/>
            <person name="Mascher T."/>
            <person name="Medema M.H."/>
            <person name="Devos D.P."/>
            <person name="Kaster A.-K."/>
            <person name="Ovreas L."/>
            <person name="Rohde M."/>
            <person name="Galperin M.Y."/>
            <person name="Jogler C."/>
        </authorList>
    </citation>
    <scope>NUCLEOTIDE SEQUENCE [LARGE SCALE GENOMIC DNA]</scope>
    <source>
        <strain evidence="2 3">Pan181</strain>
    </source>
</reference>
<dbReference type="Proteomes" id="UP000315750">
    <property type="component" value="Chromosome"/>
</dbReference>
<dbReference type="EMBL" id="CP036278">
    <property type="protein sequence ID" value="QDU54553.1"/>
    <property type="molecule type" value="Genomic_DNA"/>
</dbReference>
<dbReference type="AlphaFoldDB" id="A0A518AIJ3"/>
<dbReference type="SUPFAM" id="SSF54913">
    <property type="entry name" value="GlnB-like"/>
    <property type="match status" value="1"/>
</dbReference>
<proteinExistence type="predicted"/>
<dbReference type="InterPro" id="IPR011322">
    <property type="entry name" value="N-reg_PII-like_a/b"/>
</dbReference>
<evidence type="ECO:0000256" key="1">
    <source>
        <dbReference type="PIRSR" id="PIRSR602187-50"/>
    </source>
</evidence>
<accession>A0A518AIJ3</accession>
<dbReference type="PANTHER" id="PTHR30115:SF11">
    <property type="entry name" value="NITROGEN REGULATORY PROTEIN P-II HOMOLOG"/>
    <property type="match status" value="1"/>
</dbReference>
<dbReference type="PANTHER" id="PTHR30115">
    <property type="entry name" value="NITROGEN REGULATORY PROTEIN P-II"/>
    <property type="match status" value="1"/>
</dbReference>
<evidence type="ECO:0000313" key="2">
    <source>
        <dbReference type="EMBL" id="QDU54553.1"/>
    </source>
</evidence>
<sequence>MTAAIPPYVDMNYDSEHRCPSILVPRVVAVKQIIAVVKPFLVEEILHSLRRAPLEAVEVREVKGYGKQKSYLDQYTDTEYSQAFLPKVEIILWVADSRAEEVIRKVVEVARTGRMGDGKIFVLSAQSHEQVVNIGK</sequence>
<dbReference type="InterPro" id="IPR002187">
    <property type="entry name" value="N-reg_PII"/>
</dbReference>
<dbReference type="GO" id="GO:0006808">
    <property type="term" value="P:regulation of nitrogen utilization"/>
    <property type="evidence" value="ECO:0007669"/>
    <property type="project" value="InterPro"/>
</dbReference>
<name>A0A518AIJ3_9BACT</name>
<dbReference type="GO" id="GO:0005829">
    <property type="term" value="C:cytosol"/>
    <property type="evidence" value="ECO:0007669"/>
    <property type="project" value="TreeGrafter"/>
</dbReference>
<keyword evidence="3" id="KW-1185">Reference proteome</keyword>
<dbReference type="SMART" id="SM00938">
    <property type="entry name" value="P-II"/>
    <property type="match status" value="1"/>
</dbReference>
<dbReference type="Pfam" id="PF00543">
    <property type="entry name" value="P-II"/>
    <property type="match status" value="1"/>
</dbReference>
<dbReference type="PRINTS" id="PR00340">
    <property type="entry name" value="PIIGLNB"/>
</dbReference>
<protein>
    <submittedName>
        <fullName evidence="2">Nitrogen regulatory protein P-II 2</fullName>
    </submittedName>
</protein>
<dbReference type="GO" id="GO:0030234">
    <property type="term" value="F:enzyme regulator activity"/>
    <property type="evidence" value="ECO:0007669"/>
    <property type="project" value="InterPro"/>
</dbReference>
<dbReference type="GO" id="GO:0005524">
    <property type="term" value="F:ATP binding"/>
    <property type="evidence" value="ECO:0007669"/>
    <property type="project" value="TreeGrafter"/>
</dbReference>
<dbReference type="InterPro" id="IPR015867">
    <property type="entry name" value="N-reg_PII/ATP_PRibTrfase_C"/>
</dbReference>
<evidence type="ECO:0000313" key="3">
    <source>
        <dbReference type="Proteomes" id="UP000315750"/>
    </source>
</evidence>
<dbReference type="PROSITE" id="PS51343">
    <property type="entry name" value="PII_GLNB_DOM"/>
    <property type="match status" value="1"/>
</dbReference>
<keyword evidence="1" id="KW-0597">Phosphoprotein</keyword>
<gene>
    <name evidence="2" type="primary">glnK</name>
    <name evidence="2" type="ORF">Pan181_07360</name>
</gene>
<dbReference type="KEGG" id="amuc:Pan181_07360"/>